<feature type="domain" description="Major facilitator superfamily (MFS) profile" evidence="7">
    <location>
        <begin position="114"/>
        <end position="604"/>
    </location>
</feature>
<evidence type="ECO:0000259" key="7">
    <source>
        <dbReference type="PROSITE" id="PS50850"/>
    </source>
</evidence>
<dbReference type="InterPro" id="IPR005829">
    <property type="entry name" value="Sugar_transporter_CS"/>
</dbReference>
<dbReference type="GO" id="GO:0015174">
    <property type="term" value="F:basic amino acid transmembrane transporter activity"/>
    <property type="evidence" value="ECO:0007669"/>
    <property type="project" value="TreeGrafter"/>
</dbReference>
<dbReference type="PANTHER" id="PTHR23501">
    <property type="entry name" value="MAJOR FACILITATOR SUPERFAMILY"/>
    <property type="match status" value="1"/>
</dbReference>
<feature type="signal peptide" evidence="6">
    <location>
        <begin position="1"/>
        <end position="15"/>
    </location>
</feature>
<feature type="transmembrane region" description="Helical" evidence="5">
    <location>
        <begin position="576"/>
        <end position="599"/>
    </location>
</feature>
<evidence type="ECO:0000256" key="6">
    <source>
        <dbReference type="SAM" id="SignalP"/>
    </source>
</evidence>
<dbReference type="PROSITE" id="PS00216">
    <property type="entry name" value="SUGAR_TRANSPORT_1"/>
    <property type="match status" value="1"/>
</dbReference>
<evidence type="ECO:0000256" key="5">
    <source>
        <dbReference type="SAM" id="Phobius"/>
    </source>
</evidence>
<dbReference type="GO" id="GO:0000329">
    <property type="term" value="C:fungal-type vacuole membrane"/>
    <property type="evidence" value="ECO:0007669"/>
    <property type="project" value="TreeGrafter"/>
</dbReference>
<dbReference type="PROSITE" id="PS50850">
    <property type="entry name" value="MFS"/>
    <property type="match status" value="1"/>
</dbReference>
<feature type="transmembrane region" description="Helical" evidence="5">
    <location>
        <begin position="240"/>
        <end position="259"/>
    </location>
</feature>
<evidence type="ECO:0000313" key="9">
    <source>
        <dbReference type="Proteomes" id="UP001217918"/>
    </source>
</evidence>
<feature type="transmembrane region" description="Helical" evidence="5">
    <location>
        <begin position="265"/>
        <end position="287"/>
    </location>
</feature>
<sequence>MLLFIWSTSFGSAVGQEGQTGQPGLSVEMTVDRLIVAREAAVPNKFILAQEPDGSTPPTEETPLLSAGTASLSTLVDEAEDETEVDRSTPTTSALPCRSNPYLGGVSVDRFWVIFLEIMAAYFIACFDGTIMASSHPAITSYFGASNKASWLSTAFLLTGASFQPLLGRLSDAVGRKPPYVASMAVFLAATLWCATAGSMTSLIVARAFCGLGAGGIMTLGSILISDLVPIEIRANYQSLLNLVFGVGAMLGAALGGLMVDTLGWRWGFGIQVPILFVNLIVAIVAVPPGIGLHGKTKESVGDAMRAFDFAGSLSMATAVVFLILGLNLGGNILPWTHPFVIASLLISLIVFPLFLYIETRASRPIMPLNLVTKSPHMNLIFSNFLANMVMNAIMFNVPLYFRGVLLTSATTSGLSLIVPSGVASLSGAMTGFLISWTRRLKWPLVLGTTSSLLGLLSLAAMQRGWPTAAYLGCLVPSAIAQGLQFPGTTMAVLATSEQHSQAVVTSTLILWRSVGTVLGIAASSLVVQNALWAYLAAFVRGPDSDGVIARVRLSVEAIRALPAPYREQVVQSYEAALRLTFLCASVLAAVSIVLVLPVKLPKLGGRKEKGMPSSTDA</sequence>
<evidence type="ECO:0000256" key="4">
    <source>
        <dbReference type="ARBA" id="ARBA00023136"/>
    </source>
</evidence>
<gene>
    <name evidence="8" type="ORF">P8C59_000794</name>
</gene>
<feature type="transmembrane region" description="Helical" evidence="5">
    <location>
        <begin position="443"/>
        <end position="463"/>
    </location>
</feature>
<evidence type="ECO:0000313" key="8">
    <source>
        <dbReference type="EMBL" id="KAK2067025.1"/>
    </source>
</evidence>
<feature type="transmembrane region" description="Helical" evidence="5">
    <location>
        <begin position="515"/>
        <end position="536"/>
    </location>
</feature>
<reference evidence="8" key="1">
    <citation type="journal article" date="2023" name="Mol. Plant Microbe Interact.">
        <title>Elucidating the Obligate Nature and Biological Capacity of an Invasive Fungal Corn Pathogen.</title>
        <authorList>
            <person name="MacCready J.S."/>
            <person name="Roggenkamp E.M."/>
            <person name="Gdanetz K."/>
            <person name="Chilvers M.I."/>
        </authorList>
    </citation>
    <scope>NUCLEOTIDE SEQUENCE</scope>
    <source>
        <strain evidence="8">PM02</strain>
    </source>
</reference>
<feature type="transmembrane region" description="Helical" evidence="5">
    <location>
        <begin position="180"/>
        <end position="198"/>
    </location>
</feature>
<dbReference type="Proteomes" id="UP001217918">
    <property type="component" value="Unassembled WGS sequence"/>
</dbReference>
<keyword evidence="3 5" id="KW-1133">Transmembrane helix</keyword>
<accession>A0AAD9HY53</accession>
<protein>
    <recommendedName>
        <fullName evidence="7">Major facilitator superfamily (MFS) profile domain-containing protein</fullName>
    </recommendedName>
</protein>
<dbReference type="SUPFAM" id="SSF103473">
    <property type="entry name" value="MFS general substrate transporter"/>
    <property type="match status" value="1"/>
</dbReference>
<feature type="transmembrane region" description="Helical" evidence="5">
    <location>
        <begin position="151"/>
        <end position="168"/>
    </location>
</feature>
<dbReference type="InterPro" id="IPR036259">
    <property type="entry name" value="MFS_trans_sf"/>
</dbReference>
<evidence type="ECO:0000256" key="2">
    <source>
        <dbReference type="ARBA" id="ARBA00022692"/>
    </source>
</evidence>
<keyword evidence="9" id="KW-1185">Reference proteome</keyword>
<evidence type="ECO:0000256" key="1">
    <source>
        <dbReference type="ARBA" id="ARBA00004141"/>
    </source>
</evidence>
<dbReference type="PANTHER" id="PTHR23501:SF67">
    <property type="entry name" value="MFS MULTIDRUG EFFLUX TRANSPORTER (EUROFUNG)"/>
    <property type="match status" value="1"/>
</dbReference>
<name>A0AAD9HY53_9PEZI</name>
<feature type="transmembrane region" description="Helical" evidence="5">
    <location>
        <begin position="379"/>
        <end position="402"/>
    </location>
</feature>
<dbReference type="Gene3D" id="1.20.1250.20">
    <property type="entry name" value="MFS general substrate transporter like domains"/>
    <property type="match status" value="2"/>
</dbReference>
<proteinExistence type="predicted"/>
<dbReference type="Pfam" id="PF07690">
    <property type="entry name" value="MFS_1"/>
    <property type="match status" value="1"/>
</dbReference>
<keyword evidence="4 5" id="KW-0472">Membrane</keyword>
<dbReference type="AlphaFoldDB" id="A0AAD9HY53"/>
<feature type="chain" id="PRO_5042136874" description="Major facilitator superfamily (MFS) profile domain-containing protein" evidence="6">
    <location>
        <begin position="16"/>
        <end position="618"/>
    </location>
</feature>
<keyword evidence="2 5" id="KW-0812">Transmembrane</keyword>
<dbReference type="InterPro" id="IPR011701">
    <property type="entry name" value="MFS"/>
</dbReference>
<feature type="transmembrane region" description="Helical" evidence="5">
    <location>
        <begin position="414"/>
        <end position="436"/>
    </location>
</feature>
<comment type="caution">
    <text evidence="8">The sequence shown here is derived from an EMBL/GenBank/DDBJ whole genome shotgun (WGS) entry which is preliminary data.</text>
</comment>
<evidence type="ECO:0000256" key="3">
    <source>
        <dbReference type="ARBA" id="ARBA00022989"/>
    </source>
</evidence>
<comment type="subcellular location">
    <subcellularLocation>
        <location evidence="1">Membrane</location>
        <topology evidence="1">Multi-pass membrane protein</topology>
    </subcellularLocation>
</comment>
<dbReference type="InterPro" id="IPR020846">
    <property type="entry name" value="MFS_dom"/>
</dbReference>
<keyword evidence="6" id="KW-0732">Signal</keyword>
<organism evidence="8 9">
    <name type="scientific">Phyllachora maydis</name>
    <dbReference type="NCBI Taxonomy" id="1825666"/>
    <lineage>
        <taxon>Eukaryota</taxon>
        <taxon>Fungi</taxon>
        <taxon>Dikarya</taxon>
        <taxon>Ascomycota</taxon>
        <taxon>Pezizomycotina</taxon>
        <taxon>Sordariomycetes</taxon>
        <taxon>Sordariomycetidae</taxon>
        <taxon>Phyllachorales</taxon>
        <taxon>Phyllachoraceae</taxon>
        <taxon>Phyllachora</taxon>
    </lineage>
</organism>
<feature type="transmembrane region" description="Helical" evidence="5">
    <location>
        <begin position="204"/>
        <end position="228"/>
    </location>
</feature>
<dbReference type="EMBL" id="JAQQPM010000001">
    <property type="protein sequence ID" value="KAK2067025.1"/>
    <property type="molecule type" value="Genomic_DNA"/>
</dbReference>
<feature type="transmembrane region" description="Helical" evidence="5">
    <location>
        <begin position="111"/>
        <end position="131"/>
    </location>
</feature>
<feature type="transmembrane region" description="Helical" evidence="5">
    <location>
        <begin position="308"/>
        <end position="330"/>
    </location>
</feature>
<feature type="transmembrane region" description="Helical" evidence="5">
    <location>
        <begin position="336"/>
        <end position="358"/>
    </location>
</feature>